<protein>
    <submittedName>
        <fullName evidence="1">Uncharacterized protein</fullName>
    </submittedName>
</protein>
<keyword evidence="2" id="KW-1185">Reference proteome</keyword>
<organism evidence="1 2">
    <name type="scientific">Eubacterium segne</name>
    <dbReference type="NCBI Taxonomy" id="2763045"/>
    <lineage>
        <taxon>Bacteria</taxon>
        <taxon>Bacillati</taxon>
        <taxon>Bacillota</taxon>
        <taxon>Clostridia</taxon>
        <taxon>Eubacteriales</taxon>
        <taxon>Eubacteriaceae</taxon>
        <taxon>Eubacterium</taxon>
    </lineage>
</organism>
<evidence type="ECO:0000313" key="1">
    <source>
        <dbReference type="EMBL" id="MBC5667114.1"/>
    </source>
</evidence>
<dbReference type="EMBL" id="JACOOZ010000002">
    <property type="protein sequence ID" value="MBC5667114.1"/>
    <property type="molecule type" value="Genomic_DNA"/>
</dbReference>
<name>A0ABR7F2B2_9FIRM</name>
<accession>A0ABR7F2B2</accession>
<dbReference type="Proteomes" id="UP000597877">
    <property type="component" value="Unassembled WGS sequence"/>
</dbReference>
<dbReference type="RefSeq" id="WP_186840012.1">
    <property type="nucleotide sequence ID" value="NZ_JACOOZ010000002.1"/>
</dbReference>
<gene>
    <name evidence="1" type="ORF">H8S00_03830</name>
</gene>
<proteinExistence type="predicted"/>
<evidence type="ECO:0000313" key="2">
    <source>
        <dbReference type="Proteomes" id="UP000597877"/>
    </source>
</evidence>
<comment type="caution">
    <text evidence="1">The sequence shown here is derived from an EMBL/GenBank/DDBJ whole genome shotgun (WGS) entry which is preliminary data.</text>
</comment>
<reference evidence="1 2" key="1">
    <citation type="submission" date="2020-08" db="EMBL/GenBank/DDBJ databases">
        <title>Genome public.</title>
        <authorList>
            <person name="Liu C."/>
            <person name="Sun Q."/>
        </authorList>
    </citation>
    <scope>NUCLEOTIDE SEQUENCE [LARGE SCALE GENOMIC DNA]</scope>
    <source>
        <strain evidence="1 2">BX4</strain>
    </source>
</reference>
<sequence length="148" mass="17120">MDKREKMKEEAVSRLKNLTSSLDLNPNLVKYFEQGKVYYSYLTAGGMVGSIDTIDYIPKYAEIIKKFEKTYEGIVYHAVEDSFGMLSLLYVSKNEEDWPFERPEGKYLYAMVYNFDKEKLKNGIYEIEFEEFGTIIVKSLGGAIVRVG</sequence>